<evidence type="ECO:0000256" key="3">
    <source>
        <dbReference type="ARBA" id="ARBA00023143"/>
    </source>
</evidence>
<evidence type="ECO:0000256" key="4">
    <source>
        <dbReference type="RuleBase" id="RU362116"/>
    </source>
</evidence>
<dbReference type="GO" id="GO:0071978">
    <property type="term" value="P:bacterial-type flagellum-dependent swarming motility"/>
    <property type="evidence" value="ECO:0007669"/>
    <property type="project" value="TreeGrafter"/>
</dbReference>
<evidence type="ECO:0000256" key="2">
    <source>
        <dbReference type="ARBA" id="ARBA00009677"/>
    </source>
</evidence>
<dbReference type="Pfam" id="PF06429">
    <property type="entry name" value="Flg_bbr_C"/>
    <property type="match status" value="1"/>
</dbReference>
<name>A0A506U1N4_9HYPH</name>
<dbReference type="InterPro" id="IPR020013">
    <property type="entry name" value="Flagellar_FlgE/F/G"/>
</dbReference>
<dbReference type="PANTHER" id="PTHR30435:SF19">
    <property type="entry name" value="FLAGELLAR BASAL-BODY ROD PROTEIN FLGG"/>
    <property type="match status" value="1"/>
</dbReference>
<accession>A0A506U1N4</accession>
<dbReference type="RefSeq" id="WP_141168454.1">
    <property type="nucleotide sequence ID" value="NZ_VHLH01000056.1"/>
</dbReference>
<feature type="domain" description="Flagellar basal-body/hook protein C-terminal" evidence="5">
    <location>
        <begin position="191"/>
        <end position="219"/>
    </location>
</feature>
<dbReference type="Proteomes" id="UP000320314">
    <property type="component" value="Unassembled WGS sequence"/>
</dbReference>
<evidence type="ECO:0000256" key="1">
    <source>
        <dbReference type="ARBA" id="ARBA00004117"/>
    </source>
</evidence>
<keyword evidence="7" id="KW-0282">Flagellum</keyword>
<keyword evidence="7" id="KW-0969">Cilium</keyword>
<organism evidence="7 8">
    <name type="scientific">Pararhizobium mangrovi</name>
    <dbReference type="NCBI Taxonomy" id="2590452"/>
    <lineage>
        <taxon>Bacteria</taxon>
        <taxon>Pseudomonadati</taxon>
        <taxon>Pseudomonadota</taxon>
        <taxon>Alphaproteobacteria</taxon>
        <taxon>Hyphomicrobiales</taxon>
        <taxon>Rhizobiaceae</taxon>
        <taxon>Rhizobium/Agrobacterium group</taxon>
        <taxon>Pararhizobium</taxon>
    </lineage>
</organism>
<dbReference type="AlphaFoldDB" id="A0A506U1N4"/>
<protein>
    <recommendedName>
        <fullName evidence="4">Flagellar basal-body rod protein FlgF</fullName>
    </recommendedName>
</protein>
<comment type="caution">
    <text evidence="7">The sequence shown here is derived from an EMBL/GenBank/DDBJ whole genome shotgun (WGS) entry which is preliminary data.</text>
</comment>
<reference evidence="7 8" key="1">
    <citation type="submission" date="2019-06" db="EMBL/GenBank/DDBJ databases">
        <authorList>
            <person name="Li M."/>
        </authorList>
    </citation>
    <scope>NUCLEOTIDE SEQUENCE [LARGE SCALE GENOMIC DNA]</scope>
    <source>
        <strain evidence="7 8">BGMRC6574</strain>
    </source>
</reference>
<comment type="subcellular location">
    <subcellularLocation>
        <location evidence="1 4">Bacterial flagellum basal body</location>
    </subcellularLocation>
</comment>
<dbReference type="NCBIfam" id="TIGR03506">
    <property type="entry name" value="FlgEFG_subfam"/>
    <property type="match status" value="1"/>
</dbReference>
<comment type="subunit">
    <text evidence="4">The basal body constitutes a major portion of the flagellar organelle and consists of five rings (E,L,P,S, and M) mounted on a central rod. The rod consists of about 26 subunits of FlgG in the distal portion, and FlgB, FlgC and FlgF are thought to build up the proximal portion of the rod with about 6 subunits each.</text>
</comment>
<dbReference type="NCBIfam" id="NF009282">
    <property type="entry name" value="PRK12642.1"/>
    <property type="match status" value="1"/>
</dbReference>
<evidence type="ECO:0000313" key="8">
    <source>
        <dbReference type="Proteomes" id="UP000320314"/>
    </source>
</evidence>
<dbReference type="NCBIfam" id="TIGR02490">
    <property type="entry name" value="flgF"/>
    <property type="match status" value="1"/>
</dbReference>
<keyword evidence="8" id="KW-1185">Reference proteome</keyword>
<dbReference type="InterPro" id="IPR010930">
    <property type="entry name" value="Flg_bb/hook_C_dom"/>
</dbReference>
<feature type="domain" description="Flagellar hook protein FlgE/F/G-like D1" evidence="6">
    <location>
        <begin position="80"/>
        <end position="144"/>
    </location>
</feature>
<evidence type="ECO:0000259" key="5">
    <source>
        <dbReference type="Pfam" id="PF06429"/>
    </source>
</evidence>
<dbReference type="SUPFAM" id="SSF117143">
    <property type="entry name" value="Flagellar hook protein flgE"/>
    <property type="match status" value="1"/>
</dbReference>
<dbReference type="InterPro" id="IPR037925">
    <property type="entry name" value="FlgE/F/G-like"/>
</dbReference>
<comment type="similarity">
    <text evidence="2 4">Belongs to the flagella basal body rod proteins family.</text>
</comment>
<sequence length="241" mass="25062">MQSALYVSLSSQLALEKRLTTIADNVANSGTAGFRATQVKFDQLVSRSRTADVSYVSSGKDFLSTQSGSLEQTGNDLDFAVKGDGWFALDTPAGQVLTRDGRFSMTPAGDLVSTRGYPVLDAGGAPIQLDPNGGTPSVGTDGSIHQDGQLRGAIGLYSADLSGGYSRFENSGVLAKGAVEPIVDRSGDAVMQGYVEGSNVNPVAEMTKLIQVQRAFDNAAGADKLTDRSLAQAVRMIGGSS</sequence>
<evidence type="ECO:0000259" key="6">
    <source>
        <dbReference type="Pfam" id="PF22692"/>
    </source>
</evidence>
<dbReference type="Pfam" id="PF22692">
    <property type="entry name" value="LlgE_F_G_D1"/>
    <property type="match status" value="1"/>
</dbReference>
<dbReference type="EMBL" id="VHLH01000056">
    <property type="protein sequence ID" value="TPW25757.1"/>
    <property type="molecule type" value="Genomic_DNA"/>
</dbReference>
<proteinExistence type="inferred from homology"/>
<gene>
    <name evidence="7" type="primary">flgF</name>
    <name evidence="7" type="ORF">FJU11_17975</name>
</gene>
<dbReference type="PANTHER" id="PTHR30435">
    <property type="entry name" value="FLAGELLAR PROTEIN"/>
    <property type="match status" value="1"/>
</dbReference>
<dbReference type="InterPro" id="IPR012836">
    <property type="entry name" value="FlgF"/>
</dbReference>
<dbReference type="OrthoDB" id="9804559at2"/>
<evidence type="ECO:0000313" key="7">
    <source>
        <dbReference type="EMBL" id="TPW25757.1"/>
    </source>
</evidence>
<dbReference type="InterPro" id="IPR053967">
    <property type="entry name" value="LlgE_F_G-like_D1"/>
</dbReference>
<keyword evidence="3 4" id="KW-0975">Bacterial flagellum</keyword>
<dbReference type="GO" id="GO:0030694">
    <property type="term" value="C:bacterial-type flagellum basal body, rod"/>
    <property type="evidence" value="ECO:0007669"/>
    <property type="project" value="UniProtKB-UniRule"/>
</dbReference>
<keyword evidence="7" id="KW-0966">Cell projection</keyword>